<dbReference type="Proteomes" id="UP000033710">
    <property type="component" value="Unassembled WGS sequence"/>
</dbReference>
<comment type="caution">
    <text evidence="2">The sequence shown here is derived from an EMBL/GenBank/DDBJ whole genome shotgun (WGS) entry which is preliminary data.</text>
</comment>
<dbReference type="Gene3D" id="3.30.470.10">
    <property type="match status" value="1"/>
</dbReference>
<dbReference type="InterPro" id="IPR043131">
    <property type="entry name" value="BCAT-like_N"/>
</dbReference>
<dbReference type="GeneID" id="27671463"/>
<evidence type="ECO:0000256" key="1">
    <source>
        <dbReference type="SAM" id="MobiDB-lite"/>
    </source>
</evidence>
<protein>
    <recommendedName>
        <fullName evidence="4">Aminodeoxychorismate lyase</fullName>
    </recommendedName>
</protein>
<reference evidence="2 3" key="1">
    <citation type="journal article" date="2014" name="BMC Genomics">
        <title>Comparative genomics of the major fungal agents of human and animal Sporotrichosis: Sporothrix schenckii and Sporothrix brasiliensis.</title>
        <authorList>
            <person name="Teixeira M.M."/>
            <person name="de Almeida L.G."/>
            <person name="Kubitschek-Barreira P."/>
            <person name="Alves F.L."/>
            <person name="Kioshima E.S."/>
            <person name="Abadio A.K."/>
            <person name="Fernandes L."/>
            <person name="Derengowski L.S."/>
            <person name="Ferreira K.S."/>
            <person name="Souza R.C."/>
            <person name="Ruiz J.C."/>
            <person name="de Andrade N.C."/>
            <person name="Paes H.C."/>
            <person name="Nicola A.M."/>
            <person name="Albuquerque P."/>
            <person name="Gerber A.L."/>
            <person name="Martins V.P."/>
            <person name="Peconick L.D."/>
            <person name="Neto A.V."/>
            <person name="Chaucanez C.B."/>
            <person name="Silva P.A."/>
            <person name="Cunha O.L."/>
            <person name="de Oliveira F.F."/>
            <person name="dos Santos T.C."/>
            <person name="Barros A.L."/>
            <person name="Soares M.A."/>
            <person name="de Oliveira L.M."/>
            <person name="Marini M.M."/>
            <person name="Villalobos-Duno H."/>
            <person name="Cunha M.M."/>
            <person name="de Hoog S."/>
            <person name="da Silveira J.F."/>
            <person name="Henrissat B."/>
            <person name="Nino-Vega G.A."/>
            <person name="Cisalpino P.S."/>
            <person name="Mora-Montes H.M."/>
            <person name="Almeida S.R."/>
            <person name="Stajich J.E."/>
            <person name="Lopes-Bezerra L.M."/>
            <person name="Vasconcelos A.T."/>
            <person name="Felipe M.S."/>
        </authorList>
    </citation>
    <scope>NUCLEOTIDE SEQUENCE [LARGE SCALE GENOMIC DNA]</scope>
    <source>
        <strain evidence="2 3">1099-18</strain>
    </source>
</reference>
<dbReference type="AlphaFoldDB" id="A0A0F2M4F4"/>
<dbReference type="Gene3D" id="3.20.10.10">
    <property type="entry name" value="D-amino Acid Aminotransferase, subunit A, domain 2"/>
    <property type="match status" value="1"/>
</dbReference>
<evidence type="ECO:0000313" key="3">
    <source>
        <dbReference type="Proteomes" id="UP000033710"/>
    </source>
</evidence>
<dbReference type="InterPro" id="IPR001544">
    <property type="entry name" value="Aminotrans_IV"/>
</dbReference>
<gene>
    <name evidence="2" type="ORF">SPSK_09614</name>
</gene>
<dbReference type="VEuPathDB" id="FungiDB:SPSK_09614"/>
<dbReference type="Pfam" id="PF01063">
    <property type="entry name" value="Aminotran_4"/>
    <property type="match status" value="1"/>
</dbReference>
<dbReference type="KEGG" id="ssck:SPSK_09614"/>
<dbReference type="OrthoDB" id="5288718at2759"/>
<dbReference type="SUPFAM" id="SSF56752">
    <property type="entry name" value="D-aminoacid aminotransferase-like PLP-dependent enzymes"/>
    <property type="match status" value="1"/>
</dbReference>
<organism evidence="2 3">
    <name type="scientific">Sporothrix schenckii 1099-18</name>
    <dbReference type="NCBI Taxonomy" id="1397361"/>
    <lineage>
        <taxon>Eukaryota</taxon>
        <taxon>Fungi</taxon>
        <taxon>Dikarya</taxon>
        <taxon>Ascomycota</taxon>
        <taxon>Pezizomycotina</taxon>
        <taxon>Sordariomycetes</taxon>
        <taxon>Sordariomycetidae</taxon>
        <taxon>Ophiostomatales</taxon>
        <taxon>Ophiostomataceae</taxon>
        <taxon>Sporothrix</taxon>
    </lineage>
</organism>
<name>A0A0F2M4F4_SPOSC</name>
<dbReference type="InterPro" id="IPR043132">
    <property type="entry name" value="BCAT-like_C"/>
</dbReference>
<dbReference type="InterPro" id="IPR036038">
    <property type="entry name" value="Aminotransferase-like"/>
</dbReference>
<dbReference type="EMBL" id="AXCR01000007">
    <property type="protein sequence ID" value="KJR84593.1"/>
    <property type="molecule type" value="Genomic_DNA"/>
</dbReference>
<evidence type="ECO:0000313" key="2">
    <source>
        <dbReference type="EMBL" id="KJR84593.1"/>
    </source>
</evidence>
<evidence type="ECO:0008006" key="4">
    <source>
        <dbReference type="Google" id="ProtNLM"/>
    </source>
</evidence>
<reference evidence="2 3" key="2">
    <citation type="journal article" date="2015" name="Eukaryot. Cell">
        <title>Asexual propagation of a virulent clone complex in a human and feline outbreak of sporotrichosis.</title>
        <authorList>
            <person name="Teixeira Mde M."/>
            <person name="Rodrigues A.M."/>
            <person name="Tsui C.K."/>
            <person name="de Almeida L.G."/>
            <person name="Van Diepeningen A.D."/>
            <person name="van den Ende B.G."/>
            <person name="Fernandes G.F."/>
            <person name="Kano R."/>
            <person name="Hamelin R.C."/>
            <person name="Lopes-Bezerra L.M."/>
            <person name="Vasconcelos A.T."/>
            <person name="de Hoog S."/>
            <person name="de Camargo Z.P."/>
            <person name="Felipe M.S."/>
        </authorList>
    </citation>
    <scope>NUCLEOTIDE SEQUENCE [LARGE SCALE GENOMIC DNA]</scope>
    <source>
        <strain evidence="2 3">1099-18</strain>
    </source>
</reference>
<proteinExistence type="predicted"/>
<feature type="region of interest" description="Disordered" evidence="1">
    <location>
        <begin position="126"/>
        <end position="145"/>
    </location>
</feature>
<accession>A0A0F2M4F4</accession>
<sequence length="314" mass="34704">MTAPDSSAFQLFSSVRYDAALRSVASNVELKHAGWNYSRSSPFYMLDFHRDRLLRAATHWGWEAAVAAVAGDEGLQRLGEVLEQAVVNENGGPNRCRITLSQDGKIGCDVSGATATPLAGLFPPELPAPGFMSESNSTSRDSSEDALPLLQQLRLTMGLTPYEVTVDVDKTSSSPYTHYKTTRRQMYDAARKRAGITGPERKEVLLVNSDSGVIMDGSISTVYFWRNGRWVTPPVPPKYGKESGSGGLDGTTRRWALERYFLLASSHFELRLTNIDFRKLAVEEEVKADSLQHGEECWLSNGVRGYLFGKISLQ</sequence>
<dbReference type="GO" id="GO:0003824">
    <property type="term" value="F:catalytic activity"/>
    <property type="evidence" value="ECO:0007669"/>
    <property type="project" value="InterPro"/>
</dbReference>
<dbReference type="RefSeq" id="XP_016587269.1">
    <property type="nucleotide sequence ID" value="XM_016736186.1"/>
</dbReference>